<dbReference type="SMART" id="SM00422">
    <property type="entry name" value="HTH_MERR"/>
    <property type="match status" value="1"/>
</dbReference>
<dbReference type="Gene3D" id="1.10.1660.10">
    <property type="match status" value="1"/>
</dbReference>
<organism evidence="3 4">
    <name type="scientific">Neokomagataea tanensis NBRC 106556</name>
    <dbReference type="NCBI Taxonomy" id="1223519"/>
    <lineage>
        <taxon>Bacteria</taxon>
        <taxon>Pseudomonadati</taxon>
        <taxon>Pseudomonadota</taxon>
        <taxon>Alphaproteobacteria</taxon>
        <taxon>Acetobacterales</taxon>
        <taxon>Acetobacteraceae</taxon>
        <taxon>Neokomagataea</taxon>
    </lineage>
</organism>
<evidence type="ECO:0000313" key="4">
    <source>
        <dbReference type="Proteomes" id="UP001062443"/>
    </source>
</evidence>
<dbReference type="RefSeq" id="WP_068167721.1">
    <property type="nucleotide sequence ID" value="NZ_BAQB01000001.1"/>
</dbReference>
<keyword evidence="4" id="KW-1185">Reference proteome</keyword>
<dbReference type="PROSITE" id="PS50937">
    <property type="entry name" value="HTH_MERR_2"/>
    <property type="match status" value="1"/>
</dbReference>
<dbReference type="InterPro" id="IPR009061">
    <property type="entry name" value="DNA-bd_dom_put_sf"/>
</dbReference>
<sequence length="266" mass="30283">MPTHNALLTIGEFTKAASTTPRTLRHFEALGLLRSKRAENGRRLYDKQAITAFSHIITLKKAGFTLREIQKFLEQPLEPDSILKTQITLLENQQRATENALDTLRSLHTQREKSSDGTAITIQDLCQLLRQTTHTLDKKALEPLLNRHVTQAEKQHWEATADTHFPNEERDFYALKWENLIKRIDQARLCGIRHDSPEAAAFVKEWLALQEPLQTALGRDLWSKTAALYQDLYNSLQAQKALFSAETLSFIQAASDHLKAVEHPVG</sequence>
<reference evidence="3" key="1">
    <citation type="submission" date="2013-04" db="EMBL/GenBank/DDBJ databases">
        <title>The genome sequencing project of 58 acetic acid bacteria.</title>
        <authorList>
            <person name="Okamoto-Kainuma A."/>
            <person name="Ishikawa M."/>
            <person name="Umino S."/>
            <person name="Koizumi Y."/>
            <person name="Shiwa Y."/>
            <person name="Yoshikawa H."/>
            <person name="Matsutani M."/>
            <person name="Matsushita K."/>
        </authorList>
    </citation>
    <scope>NUCLEOTIDE SEQUENCE</scope>
    <source>
        <strain evidence="3">NBRC 106556</strain>
    </source>
</reference>
<dbReference type="PANTHER" id="PTHR30204">
    <property type="entry name" value="REDOX-CYCLING DRUG-SENSING TRANSCRIPTIONAL ACTIVATOR SOXR"/>
    <property type="match status" value="1"/>
</dbReference>
<accession>A0ABQ0QG05</accession>
<feature type="domain" description="HTH merR-type" evidence="2">
    <location>
        <begin position="7"/>
        <end position="75"/>
    </location>
</feature>
<proteinExistence type="predicted"/>
<dbReference type="Proteomes" id="UP001062443">
    <property type="component" value="Unassembled WGS sequence"/>
</dbReference>
<evidence type="ECO:0000259" key="2">
    <source>
        <dbReference type="PROSITE" id="PS50937"/>
    </source>
</evidence>
<comment type="caution">
    <text evidence="3">The sequence shown here is derived from an EMBL/GenBank/DDBJ whole genome shotgun (WGS) entry which is preliminary data.</text>
</comment>
<dbReference type="InterPro" id="IPR000551">
    <property type="entry name" value="MerR-type_HTH_dom"/>
</dbReference>
<name>A0ABQ0QG05_9PROT</name>
<protein>
    <submittedName>
        <fullName evidence="3">MerR family transcriptional regulator</fullName>
    </submittedName>
</protein>
<dbReference type="PANTHER" id="PTHR30204:SF96">
    <property type="entry name" value="CHROMOSOME-ANCHORING PROTEIN RACA"/>
    <property type="match status" value="1"/>
</dbReference>
<keyword evidence="1" id="KW-0238">DNA-binding</keyword>
<gene>
    <name evidence="3" type="ORF">AA106556_0077</name>
</gene>
<dbReference type="Pfam" id="PF13411">
    <property type="entry name" value="MerR_1"/>
    <property type="match status" value="1"/>
</dbReference>
<evidence type="ECO:0000256" key="1">
    <source>
        <dbReference type="ARBA" id="ARBA00023125"/>
    </source>
</evidence>
<dbReference type="CDD" id="cd00592">
    <property type="entry name" value="HTH_MerR-like"/>
    <property type="match status" value="1"/>
</dbReference>
<evidence type="ECO:0000313" key="3">
    <source>
        <dbReference type="EMBL" id="GBR43401.1"/>
    </source>
</evidence>
<dbReference type="EMBL" id="BAQB01000001">
    <property type="protein sequence ID" value="GBR43401.1"/>
    <property type="molecule type" value="Genomic_DNA"/>
</dbReference>
<dbReference type="SUPFAM" id="SSF46955">
    <property type="entry name" value="Putative DNA-binding domain"/>
    <property type="match status" value="1"/>
</dbReference>
<dbReference type="InterPro" id="IPR047057">
    <property type="entry name" value="MerR_fam"/>
</dbReference>